<organism evidence="1 2">
    <name type="scientific">Clostridium sartagoforme</name>
    <dbReference type="NCBI Taxonomy" id="84031"/>
    <lineage>
        <taxon>Bacteria</taxon>
        <taxon>Bacillati</taxon>
        <taxon>Bacillota</taxon>
        <taxon>Clostridia</taxon>
        <taxon>Eubacteriales</taxon>
        <taxon>Clostridiaceae</taxon>
        <taxon>Clostridium</taxon>
    </lineage>
</organism>
<evidence type="ECO:0000313" key="1">
    <source>
        <dbReference type="EMBL" id="TGY41823.1"/>
    </source>
</evidence>
<dbReference type="EMBL" id="SRYR01000005">
    <property type="protein sequence ID" value="TGY41823.1"/>
    <property type="molecule type" value="Genomic_DNA"/>
</dbReference>
<sequence>MEKQEFQVGDMIYCIDEDYREFEDIVVSVELERDGTICYTGDNGWDFFKEDIGKEIFRTREERSKFLSRP</sequence>
<dbReference type="RefSeq" id="WP_136007266.1">
    <property type="nucleotide sequence ID" value="NZ_SRYR01000005.1"/>
</dbReference>
<proteinExistence type="predicted"/>
<name>A0A4S2DLE5_9CLOT</name>
<reference evidence="1 2" key="1">
    <citation type="submission" date="2019-04" db="EMBL/GenBank/DDBJ databases">
        <title>Microbes associate with the intestines of laboratory mice.</title>
        <authorList>
            <person name="Navarre W."/>
            <person name="Wong E."/>
            <person name="Huang K."/>
            <person name="Tropini C."/>
            <person name="Ng K."/>
            <person name="Yu B."/>
        </authorList>
    </citation>
    <scope>NUCLEOTIDE SEQUENCE [LARGE SCALE GENOMIC DNA]</scope>
    <source>
        <strain evidence="1 2">NM50_B9-20</strain>
    </source>
</reference>
<dbReference type="AlphaFoldDB" id="A0A4S2DLE5"/>
<keyword evidence="2" id="KW-1185">Reference proteome</keyword>
<accession>A0A4S2DLE5</accession>
<gene>
    <name evidence="1" type="ORF">E5347_10920</name>
</gene>
<protein>
    <submittedName>
        <fullName evidence="1">Uncharacterized protein</fullName>
    </submittedName>
</protein>
<evidence type="ECO:0000313" key="2">
    <source>
        <dbReference type="Proteomes" id="UP000306888"/>
    </source>
</evidence>
<dbReference type="Proteomes" id="UP000306888">
    <property type="component" value="Unassembled WGS sequence"/>
</dbReference>
<comment type="caution">
    <text evidence="1">The sequence shown here is derived from an EMBL/GenBank/DDBJ whole genome shotgun (WGS) entry which is preliminary data.</text>
</comment>
<dbReference type="OrthoDB" id="2087828at2"/>